<evidence type="ECO:0000313" key="1">
    <source>
        <dbReference type="EMBL" id="MBP2072541.1"/>
    </source>
</evidence>
<dbReference type="EMBL" id="JAGGLT010000023">
    <property type="protein sequence ID" value="MBP2072541.1"/>
    <property type="molecule type" value="Genomic_DNA"/>
</dbReference>
<gene>
    <name evidence="1" type="ORF">J2Z80_002072</name>
</gene>
<dbReference type="Proteomes" id="UP001166402">
    <property type="component" value="Unassembled WGS sequence"/>
</dbReference>
<dbReference type="SUPFAM" id="SSF53649">
    <property type="entry name" value="Alkaline phosphatase-like"/>
    <property type="match status" value="1"/>
</dbReference>
<protein>
    <submittedName>
        <fullName evidence="1">Uncharacterized protein (TIGR02687 family)</fullName>
    </submittedName>
</protein>
<evidence type="ECO:0000313" key="2">
    <source>
        <dbReference type="Proteomes" id="UP001166402"/>
    </source>
</evidence>
<dbReference type="RefSeq" id="WP_209454285.1">
    <property type="nucleotide sequence ID" value="NZ_JAGGLT010000023.1"/>
</dbReference>
<dbReference type="InterPro" id="IPR017850">
    <property type="entry name" value="Alkaline_phosphatase_core_sf"/>
</dbReference>
<dbReference type="Gene3D" id="3.40.720.10">
    <property type="entry name" value="Alkaline Phosphatase, subunit A"/>
    <property type="match status" value="1"/>
</dbReference>
<accession>A0ABS4NFU5</accession>
<proteinExistence type="predicted"/>
<keyword evidence="2" id="KW-1185">Reference proteome</keyword>
<name>A0ABS4NFU5_9THEO</name>
<dbReference type="Pfam" id="PF08665">
    <property type="entry name" value="PglZ"/>
    <property type="match status" value="1"/>
</dbReference>
<reference evidence="1" key="1">
    <citation type="submission" date="2021-03" db="EMBL/GenBank/DDBJ databases">
        <title>Genomic Encyclopedia of Type Strains, Phase IV (KMG-IV): sequencing the most valuable type-strain genomes for metagenomic binning, comparative biology and taxonomic classification.</title>
        <authorList>
            <person name="Goeker M."/>
        </authorList>
    </citation>
    <scope>NUCLEOTIDE SEQUENCE</scope>
    <source>
        <strain evidence="1">DSM 101588</strain>
    </source>
</reference>
<dbReference type="InterPro" id="IPR014060">
    <property type="entry name" value="PglZ"/>
</dbReference>
<dbReference type="NCBIfam" id="TIGR02687">
    <property type="entry name" value="BREX-1 system phosphatase PglZ type A"/>
    <property type="match status" value="1"/>
</dbReference>
<comment type="caution">
    <text evidence="1">The sequence shown here is derived from an EMBL/GenBank/DDBJ whole genome shotgun (WGS) entry which is preliminary data.</text>
</comment>
<sequence>MHLAQIKTLLEDTFSKELSEGKKRHIVFWYDDDGEFKEDIDELNLENAKIIKLSKNNYFYVKYQLEKVDTNSNYLLYAPFEKPSPKENYLLDVLKYSMEFSTDKAAVIMRDLNISDDSLKIVFRKYIKFFNNKDRYKIFKGYEIERYTEETVDVAVLSALCRLPYPDFDECLRVLLMEEDLKNNKYIEAIEKFGRLDVLWKLADKYYGYNDKEPTLEKLAVFMLVTNVAYSLNGEIPETWRKYVSSRKADCVVFLSNFMNHSLYSAFYDRLANSMEEKLKVREYIDNWEMEDYINCDTFRAFDEAIIKKIKEQLLISIGEFERYRDIIQARRTKHWYNLFKSEYECIYWAIELFDCWKDVSQDIRQYTPLEFIKKYTEQYYRLDTAYRKFYASFDRIQNKELLMELKEKVENTYVNGYLNILSIKWSDSMETLNGNWKIPGMVMQKDFYSTYIKPFESRGERVFVVISDALRYEAAREFCDMLNKERKGSCDIVFMQGSIPSSTNIGMAALLPHKAITIDEDYKVYVDGISSEGTDNRNKILNNYSQESIAIQYEDVIEMKRDDFRKTFGGKDLIYIYHNTIDARGDHAQTEREVFDAVEEAFEELKVLINNLVNNVTATNIIITADHGFIYKRGDLIESDKVAKGSIEDAYENRRFVLSTKPLELEGTLTFSMEYLLGPDTNLNFITPRGVNRFKVQGAGANYVHGGTSLHEIIIPVVIFKNGRSKSSKNEVKKVDVKLTSITRKITNTISYLEFFQTEKIEDKRIPLRLKVYFIDEDGNRISNENIIIADSKSEIYEDRSFREKFVLKNRKYDKTKKYYLIMEDEEETIEKIYDKIPFIIDIAISNDDFGF</sequence>
<organism evidence="1 2">
    <name type="scientific">Thermoanaerobacterium butyriciformans</name>
    <dbReference type="NCBI Taxonomy" id="1702242"/>
    <lineage>
        <taxon>Bacteria</taxon>
        <taxon>Bacillati</taxon>
        <taxon>Bacillota</taxon>
        <taxon>Clostridia</taxon>
        <taxon>Thermoanaerobacterales</taxon>
        <taxon>Thermoanaerobacteraceae</taxon>
        <taxon>Thermoanaerobacterium</taxon>
    </lineage>
</organism>